<dbReference type="eggNOG" id="COG3637">
    <property type="taxonomic scope" value="Bacteria"/>
</dbReference>
<accession>B1XUX1</accession>
<organism evidence="3">
    <name type="scientific">Polynucleobacter necessarius subsp. necessarius (strain STIR1)</name>
    <dbReference type="NCBI Taxonomy" id="452638"/>
    <lineage>
        <taxon>Bacteria</taxon>
        <taxon>Pseudomonadati</taxon>
        <taxon>Pseudomonadota</taxon>
        <taxon>Betaproteobacteria</taxon>
        <taxon>Burkholderiales</taxon>
        <taxon>Burkholderiaceae</taxon>
        <taxon>Polynucleobacter</taxon>
    </lineage>
</organism>
<dbReference type="STRING" id="452638.Pnec_0960"/>
<reference evidence="3" key="1">
    <citation type="submission" date="2008-03" db="EMBL/GenBank/DDBJ databases">
        <title>Complete sequence of Polynucleobacter necessarius STIR1.</title>
        <authorList>
            <consortium name="US DOE Joint Genome Institute"/>
            <person name="Copeland A."/>
            <person name="Lucas S."/>
            <person name="Lapidus A."/>
            <person name="Barry K."/>
            <person name="Detter J.C."/>
            <person name="Glavina del Rio T."/>
            <person name="Hammon N."/>
            <person name="Israni S."/>
            <person name="Dalin E."/>
            <person name="Tice H."/>
            <person name="Pitluck S."/>
            <person name="Chain P."/>
            <person name="Malfatti S."/>
            <person name="Shin M."/>
            <person name="Vergez L."/>
            <person name="Schmutz J."/>
            <person name="Larimer F."/>
            <person name="Land M."/>
            <person name="Hauser L."/>
            <person name="Kyrpides N."/>
            <person name="Kim E."/>
            <person name="Hahn M."/>
            <person name="Richardson P."/>
        </authorList>
    </citation>
    <scope>NUCLEOTIDE SEQUENCE [LARGE SCALE GENOMIC DNA]</scope>
    <source>
        <strain evidence="3">STIR1</strain>
    </source>
</reference>
<gene>
    <name evidence="3" type="ordered locus">Pnec_0960</name>
</gene>
<dbReference type="SUPFAM" id="SSF56925">
    <property type="entry name" value="OMPA-like"/>
    <property type="match status" value="1"/>
</dbReference>
<evidence type="ECO:0000256" key="1">
    <source>
        <dbReference type="ARBA" id="ARBA00004442"/>
    </source>
</evidence>
<dbReference type="InterPro" id="IPR011250">
    <property type="entry name" value="OMP/PagP_B-barrel"/>
</dbReference>
<feature type="chain" id="PRO_5002772558" evidence="2">
    <location>
        <begin position="24"/>
        <end position="243"/>
    </location>
</feature>
<dbReference type="EMBL" id="CP001010">
    <property type="protein sequence ID" value="ACB44148.1"/>
    <property type="molecule type" value="Genomic_DNA"/>
</dbReference>
<evidence type="ECO:0000313" key="3">
    <source>
        <dbReference type="EMBL" id="ACB44148.1"/>
    </source>
</evidence>
<dbReference type="AlphaFoldDB" id="B1XUX1"/>
<dbReference type="InterPro" id="IPR000758">
    <property type="entry name" value="Enterovir_OMP"/>
</dbReference>
<protein>
    <submittedName>
        <fullName evidence="3">Uncharacterized protein</fullName>
    </submittedName>
</protein>
<keyword evidence="2" id="KW-0732">Signal</keyword>
<dbReference type="GO" id="GO:0009279">
    <property type="term" value="C:cell outer membrane"/>
    <property type="evidence" value="ECO:0007669"/>
    <property type="project" value="UniProtKB-SubCell"/>
</dbReference>
<evidence type="ECO:0000256" key="2">
    <source>
        <dbReference type="SAM" id="SignalP"/>
    </source>
</evidence>
<proteinExistence type="predicted"/>
<feature type="signal peptide" evidence="2">
    <location>
        <begin position="1"/>
        <end position="23"/>
    </location>
</feature>
<dbReference type="KEGG" id="pne:Pnec_0960"/>
<dbReference type="HOGENOM" id="CLU_1207898_0_0_4"/>
<dbReference type="PROSITE" id="PS00695">
    <property type="entry name" value="ENT_VIR_OMP_2"/>
    <property type="match status" value="1"/>
</dbReference>
<dbReference type="OrthoDB" id="9130640at2"/>
<dbReference type="GO" id="GO:0044384">
    <property type="term" value="C:host outer membrane"/>
    <property type="evidence" value="ECO:0007669"/>
    <property type="project" value="InterPro"/>
</dbReference>
<name>B1XUX1_POLNS</name>
<comment type="subcellular location">
    <subcellularLocation>
        <location evidence="1">Cell outer membrane</location>
    </subcellularLocation>
</comment>
<sequence length="243" mass="24920">MKTAKISALVLAIAGVFTTSANAQSAKANAWEGFYGQVGVGYGMFNPSVSNGTASIPAGVVAPSAVAATTTATNINNISTGLVNLAAGYNFAINSNYVLGLGVAYYPGASSSATSTMNIVAPSGTTFDSGQARYNVKNLYSVTLNPGYVIDNDRLVYAKVGYTGATIGLSTASVPYTITNLTGYTLGLGYKQMVTASIYAFGEVNYAFYGNKTASSTAYGVIPVTTTIKGTGTDFLVGAGYRF</sequence>